<sequence>MLFTRAALQLAAAASISAQNTIQGLLDFYATQNNLQYMANLFAAVNYGFYPQANLPQLQSIANHIKNCSDAFDLATIAVTELIPQGAYFPLIDASEQDTINQRFVPSTQGTITSHLHTLLYEKAFYEDVQANPAMKIKLCHWVGDLAYQNAIFLGIMARAAPTYTTSWTNLKTAAAGVYNDFLGNLNGFSCGGL</sequence>
<gene>
    <name evidence="2" type="ORF">MYCIT1_LOCUS15423</name>
</gene>
<evidence type="ECO:0000256" key="1">
    <source>
        <dbReference type="SAM" id="SignalP"/>
    </source>
</evidence>
<keyword evidence="3" id="KW-1185">Reference proteome</keyword>
<feature type="chain" id="PRO_5041998092" evidence="1">
    <location>
        <begin position="19"/>
        <end position="194"/>
    </location>
</feature>
<accession>A0AAD2H8Z0</accession>
<reference evidence="2" key="1">
    <citation type="submission" date="2023-11" db="EMBL/GenBank/DDBJ databases">
        <authorList>
            <person name="De Vega J J."/>
            <person name="De Vega J J."/>
        </authorList>
    </citation>
    <scope>NUCLEOTIDE SEQUENCE</scope>
</reference>
<dbReference type="AlphaFoldDB" id="A0AAD2H8Z0"/>
<dbReference type="EMBL" id="CAVNYO010000169">
    <property type="protein sequence ID" value="CAK5270751.1"/>
    <property type="molecule type" value="Genomic_DNA"/>
</dbReference>
<feature type="signal peptide" evidence="1">
    <location>
        <begin position="1"/>
        <end position="18"/>
    </location>
</feature>
<name>A0AAD2H8Z0_9AGAR</name>
<organism evidence="2 3">
    <name type="scientific">Mycena citricolor</name>
    <dbReference type="NCBI Taxonomy" id="2018698"/>
    <lineage>
        <taxon>Eukaryota</taxon>
        <taxon>Fungi</taxon>
        <taxon>Dikarya</taxon>
        <taxon>Basidiomycota</taxon>
        <taxon>Agaricomycotina</taxon>
        <taxon>Agaricomycetes</taxon>
        <taxon>Agaricomycetidae</taxon>
        <taxon>Agaricales</taxon>
        <taxon>Marasmiineae</taxon>
        <taxon>Mycenaceae</taxon>
        <taxon>Mycena</taxon>
    </lineage>
</organism>
<protein>
    <submittedName>
        <fullName evidence="2">Uncharacterized protein</fullName>
    </submittedName>
</protein>
<evidence type="ECO:0000313" key="2">
    <source>
        <dbReference type="EMBL" id="CAK5270751.1"/>
    </source>
</evidence>
<proteinExistence type="predicted"/>
<keyword evidence="1" id="KW-0732">Signal</keyword>
<comment type="caution">
    <text evidence="2">The sequence shown here is derived from an EMBL/GenBank/DDBJ whole genome shotgun (WGS) entry which is preliminary data.</text>
</comment>
<dbReference type="Proteomes" id="UP001295794">
    <property type="component" value="Unassembled WGS sequence"/>
</dbReference>
<evidence type="ECO:0000313" key="3">
    <source>
        <dbReference type="Proteomes" id="UP001295794"/>
    </source>
</evidence>